<reference evidence="9" key="1">
    <citation type="journal article" date="2019" name="Int. J. Syst. Evol. Microbiol.">
        <title>The Global Catalogue of Microorganisms (GCM) 10K type strain sequencing project: providing services to taxonomists for standard genome sequencing and annotation.</title>
        <authorList>
            <consortium name="The Broad Institute Genomics Platform"/>
            <consortium name="The Broad Institute Genome Sequencing Center for Infectious Disease"/>
            <person name="Wu L."/>
            <person name="Ma J."/>
        </authorList>
    </citation>
    <scope>NUCLEOTIDE SEQUENCE [LARGE SCALE GENOMIC DNA]</scope>
    <source>
        <strain evidence="9">JCM 9377</strain>
    </source>
</reference>
<sequence length="116" mass="12465">MTALTLTTSTDLWTDVCAYDDLVPERGVCALVGGEQIAIFRTLEGDLYALSNLDPFSDAYVLSRGILGCRGGVATVASPMYKNVFALETGLSLDDPERSVRAYPVRLADGRVEVST</sequence>
<dbReference type="Proteomes" id="UP001501237">
    <property type="component" value="Unassembled WGS sequence"/>
</dbReference>
<evidence type="ECO:0000256" key="3">
    <source>
        <dbReference type="ARBA" id="ARBA00023002"/>
    </source>
</evidence>
<protein>
    <submittedName>
        <fullName evidence="8">Nitrite reductase small subunit NirD</fullName>
    </submittedName>
</protein>
<dbReference type="InterPro" id="IPR017941">
    <property type="entry name" value="Rieske_2Fe-2S"/>
</dbReference>
<evidence type="ECO:0000256" key="1">
    <source>
        <dbReference type="ARBA" id="ARBA00022714"/>
    </source>
</evidence>
<keyword evidence="9" id="KW-1185">Reference proteome</keyword>
<evidence type="ECO:0000256" key="6">
    <source>
        <dbReference type="ARBA" id="ARBA00023063"/>
    </source>
</evidence>
<keyword evidence="3" id="KW-0560">Oxidoreductase</keyword>
<dbReference type="CDD" id="cd03529">
    <property type="entry name" value="Rieske_NirD"/>
    <property type="match status" value="1"/>
</dbReference>
<keyword evidence="6" id="KW-0534">Nitrate assimilation</keyword>
<dbReference type="SUPFAM" id="SSF50022">
    <property type="entry name" value="ISP domain"/>
    <property type="match status" value="1"/>
</dbReference>
<evidence type="ECO:0000313" key="8">
    <source>
        <dbReference type="EMBL" id="GAA3193478.1"/>
    </source>
</evidence>
<keyword evidence="4" id="KW-0408">Iron</keyword>
<comment type="caution">
    <text evidence="8">The sequence shown here is derived from an EMBL/GenBank/DDBJ whole genome shotgun (WGS) entry which is preliminary data.</text>
</comment>
<keyword evidence="1" id="KW-0001">2Fe-2S</keyword>
<evidence type="ECO:0000256" key="4">
    <source>
        <dbReference type="ARBA" id="ARBA00023004"/>
    </source>
</evidence>
<accession>A0ABP6PX05</accession>
<gene>
    <name evidence="8" type="primary">nirD</name>
    <name evidence="8" type="ORF">GCM10010468_02790</name>
</gene>
<evidence type="ECO:0000259" key="7">
    <source>
        <dbReference type="PROSITE" id="PS51296"/>
    </source>
</evidence>
<dbReference type="Gene3D" id="2.102.10.10">
    <property type="entry name" value="Rieske [2Fe-2S] iron-sulphur domain"/>
    <property type="match status" value="1"/>
</dbReference>
<dbReference type="Pfam" id="PF13806">
    <property type="entry name" value="Rieske_2"/>
    <property type="match status" value="1"/>
</dbReference>
<dbReference type="InterPro" id="IPR012748">
    <property type="entry name" value="Rieske-like_NirD"/>
</dbReference>
<organism evidence="8 9">
    <name type="scientific">Actinocorallia longicatena</name>
    <dbReference type="NCBI Taxonomy" id="111803"/>
    <lineage>
        <taxon>Bacteria</taxon>
        <taxon>Bacillati</taxon>
        <taxon>Actinomycetota</taxon>
        <taxon>Actinomycetes</taxon>
        <taxon>Streptosporangiales</taxon>
        <taxon>Thermomonosporaceae</taxon>
        <taxon>Actinocorallia</taxon>
    </lineage>
</organism>
<dbReference type="NCBIfam" id="TIGR02378">
    <property type="entry name" value="nirD_assim_sml"/>
    <property type="match status" value="1"/>
</dbReference>
<evidence type="ECO:0000256" key="5">
    <source>
        <dbReference type="ARBA" id="ARBA00023014"/>
    </source>
</evidence>
<keyword evidence="2" id="KW-0479">Metal-binding</keyword>
<evidence type="ECO:0000256" key="2">
    <source>
        <dbReference type="ARBA" id="ARBA00022723"/>
    </source>
</evidence>
<dbReference type="PROSITE" id="PS51300">
    <property type="entry name" value="NIRD"/>
    <property type="match status" value="1"/>
</dbReference>
<evidence type="ECO:0000313" key="9">
    <source>
        <dbReference type="Proteomes" id="UP001501237"/>
    </source>
</evidence>
<dbReference type="PROSITE" id="PS51296">
    <property type="entry name" value="RIESKE"/>
    <property type="match status" value="1"/>
</dbReference>
<dbReference type="EMBL" id="BAAAUV010000001">
    <property type="protein sequence ID" value="GAA3193478.1"/>
    <property type="molecule type" value="Genomic_DNA"/>
</dbReference>
<keyword evidence="5" id="KW-0411">Iron-sulfur</keyword>
<dbReference type="RefSeq" id="WP_344821277.1">
    <property type="nucleotide sequence ID" value="NZ_BAAAUV010000001.1"/>
</dbReference>
<feature type="domain" description="Rieske" evidence="7">
    <location>
        <begin position="14"/>
        <end position="114"/>
    </location>
</feature>
<dbReference type="PANTHER" id="PTHR40562:SF1">
    <property type="entry name" value="NITRITE REDUCTASE (NADH) SMALL SUBUNIT"/>
    <property type="match status" value="1"/>
</dbReference>
<dbReference type="InterPro" id="IPR036922">
    <property type="entry name" value="Rieske_2Fe-2S_sf"/>
</dbReference>
<dbReference type="InterPro" id="IPR017881">
    <property type="entry name" value="NirD"/>
</dbReference>
<dbReference type="PANTHER" id="PTHR40562">
    <property type="match status" value="1"/>
</dbReference>
<name>A0ABP6PX05_9ACTN</name>
<proteinExistence type="predicted"/>